<dbReference type="AlphaFoldDB" id="A0A0C3QMN0"/>
<evidence type="ECO:0000256" key="1">
    <source>
        <dbReference type="SAM" id="MobiDB-lite"/>
    </source>
</evidence>
<evidence type="ECO:0000313" key="3">
    <source>
        <dbReference type="Proteomes" id="UP000054248"/>
    </source>
</evidence>
<feature type="region of interest" description="Disordered" evidence="1">
    <location>
        <begin position="382"/>
        <end position="403"/>
    </location>
</feature>
<reference evidence="2 3" key="1">
    <citation type="submission" date="2014-04" db="EMBL/GenBank/DDBJ databases">
        <authorList>
            <consortium name="DOE Joint Genome Institute"/>
            <person name="Kuo A."/>
            <person name="Girlanda M."/>
            <person name="Perotto S."/>
            <person name="Kohler A."/>
            <person name="Nagy L.G."/>
            <person name="Floudas D."/>
            <person name="Copeland A."/>
            <person name="Barry K.W."/>
            <person name="Cichocki N."/>
            <person name="Veneault-Fourrey C."/>
            <person name="LaButti K."/>
            <person name="Lindquist E.A."/>
            <person name="Lipzen A."/>
            <person name="Lundell T."/>
            <person name="Morin E."/>
            <person name="Murat C."/>
            <person name="Sun H."/>
            <person name="Tunlid A."/>
            <person name="Henrissat B."/>
            <person name="Grigoriev I.V."/>
            <person name="Hibbett D.S."/>
            <person name="Martin F."/>
            <person name="Nordberg H.P."/>
            <person name="Cantor M.N."/>
            <person name="Hua S.X."/>
        </authorList>
    </citation>
    <scope>NUCLEOTIDE SEQUENCE [LARGE SCALE GENOMIC DNA]</scope>
    <source>
        <strain evidence="2 3">MUT 4182</strain>
    </source>
</reference>
<dbReference type="STRING" id="1051891.A0A0C3QMN0"/>
<feature type="compositionally biased region" description="Basic and acidic residues" evidence="1">
    <location>
        <begin position="91"/>
        <end position="111"/>
    </location>
</feature>
<dbReference type="EMBL" id="KN822943">
    <property type="protein sequence ID" value="KIO34255.1"/>
    <property type="molecule type" value="Genomic_DNA"/>
</dbReference>
<dbReference type="HOGENOM" id="CLU_645894_0_0_1"/>
<organism evidence="2 3">
    <name type="scientific">Tulasnella calospora MUT 4182</name>
    <dbReference type="NCBI Taxonomy" id="1051891"/>
    <lineage>
        <taxon>Eukaryota</taxon>
        <taxon>Fungi</taxon>
        <taxon>Dikarya</taxon>
        <taxon>Basidiomycota</taxon>
        <taxon>Agaricomycotina</taxon>
        <taxon>Agaricomycetes</taxon>
        <taxon>Cantharellales</taxon>
        <taxon>Tulasnellaceae</taxon>
        <taxon>Tulasnella</taxon>
    </lineage>
</organism>
<dbReference type="Proteomes" id="UP000054248">
    <property type="component" value="Unassembled WGS sequence"/>
</dbReference>
<evidence type="ECO:0000313" key="2">
    <source>
        <dbReference type="EMBL" id="KIO34255.1"/>
    </source>
</evidence>
<accession>A0A0C3QMN0</accession>
<dbReference type="OrthoDB" id="21648at2759"/>
<feature type="compositionally biased region" description="Basic and acidic residues" evidence="1">
    <location>
        <begin position="48"/>
        <end position="62"/>
    </location>
</feature>
<feature type="compositionally biased region" description="Polar residues" evidence="1">
    <location>
        <begin position="1"/>
        <end position="10"/>
    </location>
</feature>
<protein>
    <submittedName>
        <fullName evidence="2">Uncharacterized protein</fullName>
    </submittedName>
</protein>
<dbReference type="Pfam" id="PF12024">
    <property type="entry name" value="DUF3512"/>
    <property type="match status" value="1"/>
</dbReference>
<proteinExistence type="predicted"/>
<feature type="region of interest" description="Disordered" evidence="1">
    <location>
        <begin position="1"/>
        <end position="115"/>
    </location>
</feature>
<gene>
    <name evidence="2" type="ORF">M407DRAFT_16788</name>
</gene>
<reference evidence="3" key="2">
    <citation type="submission" date="2015-01" db="EMBL/GenBank/DDBJ databases">
        <title>Evolutionary Origins and Diversification of the Mycorrhizal Mutualists.</title>
        <authorList>
            <consortium name="DOE Joint Genome Institute"/>
            <consortium name="Mycorrhizal Genomics Consortium"/>
            <person name="Kohler A."/>
            <person name="Kuo A."/>
            <person name="Nagy L.G."/>
            <person name="Floudas D."/>
            <person name="Copeland A."/>
            <person name="Barry K.W."/>
            <person name="Cichocki N."/>
            <person name="Veneault-Fourrey C."/>
            <person name="LaButti K."/>
            <person name="Lindquist E.A."/>
            <person name="Lipzen A."/>
            <person name="Lundell T."/>
            <person name="Morin E."/>
            <person name="Murat C."/>
            <person name="Riley R."/>
            <person name="Ohm R."/>
            <person name="Sun H."/>
            <person name="Tunlid A."/>
            <person name="Henrissat B."/>
            <person name="Grigoriev I.V."/>
            <person name="Hibbett D.S."/>
            <person name="Martin F."/>
        </authorList>
    </citation>
    <scope>NUCLEOTIDE SEQUENCE [LARGE SCALE GENOMIC DNA]</scope>
    <source>
        <strain evidence="3">MUT 4182</strain>
    </source>
</reference>
<sequence>MVRATRSTQLALEDPPTPQAAPAVLPARKTQTKKRKRTSENEDLPQPEQDHQHSPETEKDGHVTTGVESEEGDKEDEKDRPLGKRQKTRQVVKDEDFERHTPPPPRHKDAGEGTLSPVDAENLLVVLEAVDLQGLLDRDLLISHWQLPATYRNGQLSLSLRIILKEPSSFTLRVLQDAIRALAGEKPAPRAPASRNVLEQSQFCDLASGLLQQIATRHAGAIDISRDTIEADTDEGARILMEEDEKLDRFALHQHLPTGDFFTSAAKLSASEATSLVTGQASLVALQPSVPLDPSYLPKLESYSRPLKPTLVAPNRLPVSQRTATGSILDYGPFASFAPIYDSEAGEITQEEVQDIIWNKRQRFLARRKLAKALESDVEMNAAVEEATPSGESPDPAIDPSLGLDDDLRAAIQQLQLETGITGLN</sequence>
<keyword evidence="3" id="KW-1185">Reference proteome</keyword>
<name>A0A0C3QMN0_9AGAM</name>
<dbReference type="InterPro" id="IPR021900">
    <property type="entry name" value="DUF3512"/>
</dbReference>